<dbReference type="EMBL" id="EU163876">
    <property type="protein sequence ID" value="ABY26685.1"/>
    <property type="molecule type" value="mRNA"/>
</dbReference>
<dbReference type="AlphaFoldDB" id="A0A0U1S7U1"/>
<sequence length="112" mass="12540">MIVPLLVVALAVSVYGESNDLCDSSESQRQKFISCMRENYHPFDYALTCSQYLNIRAMEEFVDLSCGKIVPSSEEKAKYSECLNQNIEARNALSEYDLGNLLKKCTNEAIAG</sequence>
<keyword evidence="1" id="KW-0732">Signal</keyword>
<protein>
    <submittedName>
        <fullName evidence="2">TxLP3</fullName>
    </submittedName>
</protein>
<name>A0A0U1S7U1_LYCMC</name>
<evidence type="ECO:0000256" key="1">
    <source>
        <dbReference type="SAM" id="SignalP"/>
    </source>
</evidence>
<proteinExistence type="evidence at transcript level"/>
<organism evidence="2">
    <name type="scientific">Lychas mucronatus</name>
    <name type="common">Chinese swimming scorpion</name>
    <dbReference type="NCBI Taxonomy" id="172552"/>
    <lineage>
        <taxon>Eukaryota</taxon>
        <taxon>Metazoa</taxon>
        <taxon>Ecdysozoa</taxon>
        <taxon>Arthropoda</taxon>
        <taxon>Chelicerata</taxon>
        <taxon>Arachnida</taxon>
        <taxon>Scorpiones</taxon>
        <taxon>Buthida</taxon>
        <taxon>Buthoidea</taxon>
        <taxon>Buthidae</taxon>
        <taxon>Lychas</taxon>
    </lineage>
</organism>
<accession>A0A0U1S7U1</accession>
<reference evidence="2" key="1">
    <citation type="submission" date="2007-09" db="EMBL/GenBank/DDBJ databases">
        <title>Toxic transcriptome analysis of Lychas mucronatus: molecular mechanisms regulating diversity of scorpion venom peptides.</title>
        <authorList>
            <person name="Li W."/>
            <person name="Ma Y."/>
            <person name="Cao Z."/>
        </authorList>
    </citation>
    <scope>NUCLEOTIDE SEQUENCE</scope>
    <source>
        <tissue evidence="2">Venom gland</tissue>
    </source>
</reference>
<evidence type="ECO:0000313" key="2">
    <source>
        <dbReference type="EMBL" id="ABY26685.1"/>
    </source>
</evidence>
<feature type="signal peptide" evidence="1">
    <location>
        <begin position="1"/>
        <end position="16"/>
    </location>
</feature>
<feature type="chain" id="PRO_5006829085" evidence="1">
    <location>
        <begin position="17"/>
        <end position="112"/>
    </location>
</feature>